<dbReference type="AlphaFoldDB" id="A0A644VXL1"/>
<proteinExistence type="predicted"/>
<reference evidence="1" key="1">
    <citation type="submission" date="2019-08" db="EMBL/GenBank/DDBJ databases">
        <authorList>
            <person name="Kucharzyk K."/>
            <person name="Murdoch R.W."/>
            <person name="Higgins S."/>
            <person name="Loffler F."/>
        </authorList>
    </citation>
    <scope>NUCLEOTIDE SEQUENCE</scope>
</reference>
<organism evidence="1">
    <name type="scientific">bioreactor metagenome</name>
    <dbReference type="NCBI Taxonomy" id="1076179"/>
    <lineage>
        <taxon>unclassified sequences</taxon>
        <taxon>metagenomes</taxon>
        <taxon>ecological metagenomes</taxon>
    </lineage>
</organism>
<accession>A0A644VXL1</accession>
<evidence type="ECO:0000313" key="1">
    <source>
        <dbReference type="EMBL" id="MPL96205.1"/>
    </source>
</evidence>
<gene>
    <name evidence="1" type="ORF">SDC9_42380</name>
</gene>
<comment type="caution">
    <text evidence="1">The sequence shown here is derived from an EMBL/GenBank/DDBJ whole genome shotgun (WGS) entry which is preliminary data.</text>
</comment>
<sequence>MAPVGSALGGILAPGVEENAGHLAHVDGLGPSGHDKAGLVAGADEIEEGGLGVKAQLDLDAGLGELAGERLGDLAVVGVPAVGSVEVDLETVRISGFCEELLRLFGVVLRGGHVLHVSSPALQDHLVRGVGVAVHDHLHDGIPVDGQRQGFPNPEVREGVLVEPDDAGALGTMGVHVEIDQPLAGPVHHGKAFRVLQLVHVTDGNVLDDVHFAGQQGCRAGGGVADGTEGDLFDLRRSAPVLLIGLHGDMVFLDPLHEDVGTGAHGGLVEGGLAELCPVGLREDAQRGEGLEKDCRGGLGDDLHRIGIHDLNPVDGGGEVLQQRGAAHLDGVSHVLGGEVASVMEFHALFQAEGPGEIVVADGPGFGEGRPGNAEGVVVEKAVVHVPPHGVGDGLILLGRVHEERVRREADDDALLRGRRGGQGKAEREYCKESRKSFHSLIPPLFFCFGGPIINYSSPYR</sequence>
<dbReference type="EMBL" id="VSSQ01000500">
    <property type="protein sequence ID" value="MPL96205.1"/>
    <property type="molecule type" value="Genomic_DNA"/>
</dbReference>
<protein>
    <submittedName>
        <fullName evidence="1">Uncharacterized protein</fullName>
    </submittedName>
</protein>
<name>A0A644VXL1_9ZZZZ</name>